<dbReference type="InterPro" id="IPR050468">
    <property type="entry name" value="Cuticle_Struct_Prot"/>
</dbReference>
<dbReference type="GO" id="GO:0008010">
    <property type="term" value="F:structural constituent of chitin-based larval cuticle"/>
    <property type="evidence" value="ECO:0007669"/>
    <property type="project" value="TreeGrafter"/>
</dbReference>
<dbReference type="PRINTS" id="PR00947">
    <property type="entry name" value="CUTICLE"/>
</dbReference>
<evidence type="ECO:0000313" key="4">
    <source>
        <dbReference type="Proteomes" id="UP001431783"/>
    </source>
</evidence>
<keyword evidence="4" id="KW-1185">Reference proteome</keyword>
<dbReference type="Pfam" id="PF00379">
    <property type="entry name" value="Chitin_bind_4"/>
    <property type="match status" value="1"/>
</dbReference>
<dbReference type="AlphaFoldDB" id="A0AAW1TN27"/>
<dbReference type="PANTHER" id="PTHR10380:SF192">
    <property type="entry name" value="GEO02312P1"/>
    <property type="match status" value="1"/>
</dbReference>
<accession>A0AAW1TN27</accession>
<reference evidence="3 4" key="1">
    <citation type="submission" date="2023-03" db="EMBL/GenBank/DDBJ databases">
        <title>Genome insight into feeding habits of ladybird beetles.</title>
        <authorList>
            <person name="Li H.-S."/>
            <person name="Huang Y.-H."/>
            <person name="Pang H."/>
        </authorList>
    </citation>
    <scope>NUCLEOTIDE SEQUENCE [LARGE SCALE GENOMIC DNA]</scope>
    <source>
        <strain evidence="3">SYSU_2023b</strain>
        <tissue evidence="3">Whole body</tissue>
    </source>
</reference>
<dbReference type="Proteomes" id="UP001431783">
    <property type="component" value="Unassembled WGS sequence"/>
</dbReference>
<name>A0AAW1TN27_9CUCU</name>
<sequence length="156" mass="16633">MFSLKFFLVFAAVSSFAKVDADKDGSATVLSYRNEKLDDGYIYEYITSNGISGKETGQFSKDTQSKNPEDVILRVTGFYSYTDAAGKNQRVDYTADENGFVAKSNISPGTKAYSGTAYSAPALPVQATGQVSSYPAPKSYEGKGISSHVLASLGGN</sequence>
<dbReference type="PROSITE" id="PS51155">
    <property type="entry name" value="CHIT_BIND_RR_2"/>
    <property type="match status" value="1"/>
</dbReference>
<dbReference type="InterPro" id="IPR000618">
    <property type="entry name" value="Insect_cuticle"/>
</dbReference>
<feature type="chain" id="PRO_5043373999" evidence="2">
    <location>
        <begin position="22"/>
        <end position="156"/>
    </location>
</feature>
<comment type="caution">
    <text evidence="3">The sequence shown here is derived from an EMBL/GenBank/DDBJ whole genome shotgun (WGS) entry which is preliminary data.</text>
</comment>
<keyword evidence="1" id="KW-0193">Cuticle</keyword>
<evidence type="ECO:0000313" key="3">
    <source>
        <dbReference type="EMBL" id="KAK9869778.1"/>
    </source>
</evidence>
<evidence type="ECO:0000256" key="2">
    <source>
        <dbReference type="SAM" id="SignalP"/>
    </source>
</evidence>
<dbReference type="GO" id="GO:0062129">
    <property type="term" value="C:chitin-based extracellular matrix"/>
    <property type="evidence" value="ECO:0007669"/>
    <property type="project" value="TreeGrafter"/>
</dbReference>
<dbReference type="EMBL" id="JARQZJ010000001">
    <property type="protein sequence ID" value="KAK9869778.1"/>
    <property type="molecule type" value="Genomic_DNA"/>
</dbReference>
<gene>
    <name evidence="3" type="ORF">WA026_003510</name>
</gene>
<keyword evidence="2" id="KW-0732">Signal</keyword>
<protein>
    <submittedName>
        <fullName evidence="3">Uncharacterized protein</fullName>
    </submittedName>
</protein>
<dbReference type="PANTHER" id="PTHR10380">
    <property type="entry name" value="CUTICLE PROTEIN"/>
    <property type="match status" value="1"/>
</dbReference>
<organism evidence="3 4">
    <name type="scientific">Henosepilachna vigintioctopunctata</name>
    <dbReference type="NCBI Taxonomy" id="420089"/>
    <lineage>
        <taxon>Eukaryota</taxon>
        <taxon>Metazoa</taxon>
        <taxon>Ecdysozoa</taxon>
        <taxon>Arthropoda</taxon>
        <taxon>Hexapoda</taxon>
        <taxon>Insecta</taxon>
        <taxon>Pterygota</taxon>
        <taxon>Neoptera</taxon>
        <taxon>Endopterygota</taxon>
        <taxon>Coleoptera</taxon>
        <taxon>Polyphaga</taxon>
        <taxon>Cucujiformia</taxon>
        <taxon>Coccinelloidea</taxon>
        <taxon>Coccinellidae</taxon>
        <taxon>Epilachninae</taxon>
        <taxon>Epilachnini</taxon>
        <taxon>Henosepilachna</taxon>
    </lineage>
</organism>
<feature type="signal peptide" evidence="2">
    <location>
        <begin position="1"/>
        <end position="21"/>
    </location>
</feature>
<proteinExistence type="predicted"/>
<evidence type="ECO:0000256" key="1">
    <source>
        <dbReference type="PROSITE-ProRule" id="PRU00497"/>
    </source>
</evidence>